<name>A0AAN5CCY4_9BILA</name>
<sequence>IILFKRPLPTPEFEHQIYKAFAIALASELKRFGDKVLAKSAHDYSDAFSSFVMEMDDPFPIKMLEIEAACEEYLTEKGYDRAADSVRELFRADRIPEGISGISTHLESLWPVLKDGMTMARDAARACTVLNNWSKRLGDQIRVHGLTADRLLQAADDLDAIFTDGRLKTHWLIPCLHPLLRTAAVSMKDK</sequence>
<dbReference type="AlphaFoldDB" id="A0AAN5CCY4"/>
<organism evidence="1 2">
    <name type="scientific">Pristionchus mayeri</name>
    <dbReference type="NCBI Taxonomy" id="1317129"/>
    <lineage>
        <taxon>Eukaryota</taxon>
        <taxon>Metazoa</taxon>
        <taxon>Ecdysozoa</taxon>
        <taxon>Nematoda</taxon>
        <taxon>Chromadorea</taxon>
        <taxon>Rhabditida</taxon>
        <taxon>Rhabditina</taxon>
        <taxon>Diplogasteromorpha</taxon>
        <taxon>Diplogasteroidea</taxon>
        <taxon>Neodiplogasteridae</taxon>
        <taxon>Pristionchus</taxon>
    </lineage>
</organism>
<reference evidence="2" key="1">
    <citation type="submission" date="2022-10" db="EMBL/GenBank/DDBJ databases">
        <title>Genome assembly of Pristionchus species.</title>
        <authorList>
            <person name="Yoshida K."/>
            <person name="Sommer R.J."/>
        </authorList>
    </citation>
    <scope>NUCLEOTIDE SEQUENCE [LARGE SCALE GENOMIC DNA]</scope>
    <source>
        <strain evidence="2">RS5460</strain>
    </source>
</reference>
<comment type="caution">
    <text evidence="1">The sequence shown here is derived from an EMBL/GenBank/DDBJ whole genome shotgun (WGS) entry which is preliminary data.</text>
</comment>
<gene>
    <name evidence="1" type="ORF">PMAYCL1PPCAC_08194</name>
</gene>
<protein>
    <submittedName>
        <fullName evidence="1">Uncharacterized protein</fullName>
    </submittedName>
</protein>
<evidence type="ECO:0000313" key="2">
    <source>
        <dbReference type="Proteomes" id="UP001328107"/>
    </source>
</evidence>
<dbReference type="EMBL" id="BTRK01000002">
    <property type="protein sequence ID" value="GMR37999.1"/>
    <property type="molecule type" value="Genomic_DNA"/>
</dbReference>
<accession>A0AAN5CCY4</accession>
<keyword evidence="2" id="KW-1185">Reference proteome</keyword>
<evidence type="ECO:0000313" key="1">
    <source>
        <dbReference type="EMBL" id="GMR37999.1"/>
    </source>
</evidence>
<dbReference type="Proteomes" id="UP001328107">
    <property type="component" value="Unassembled WGS sequence"/>
</dbReference>
<feature type="non-terminal residue" evidence="1">
    <location>
        <position position="1"/>
    </location>
</feature>
<proteinExistence type="predicted"/>